<keyword evidence="7" id="KW-0067">ATP-binding</keyword>
<dbReference type="Gene3D" id="1.20.5.1930">
    <property type="match status" value="1"/>
</dbReference>
<dbReference type="PANTHER" id="PTHR24421:SF10">
    <property type="entry name" value="NITRATE_NITRITE SENSOR PROTEIN NARQ"/>
    <property type="match status" value="1"/>
</dbReference>
<dbReference type="AlphaFoldDB" id="A0A841D842"/>
<comment type="catalytic activity">
    <reaction evidence="1">
        <text>ATP + protein L-histidine = ADP + protein N-phospho-L-histidine.</text>
        <dbReference type="EC" id="2.7.13.3"/>
    </reaction>
</comment>
<proteinExistence type="predicted"/>
<dbReference type="EMBL" id="JACHJJ010000013">
    <property type="protein sequence ID" value="MBB5964654.1"/>
    <property type="molecule type" value="Genomic_DNA"/>
</dbReference>
<dbReference type="SUPFAM" id="SSF55874">
    <property type="entry name" value="ATPase domain of HSP90 chaperone/DNA topoisomerase II/histidine kinase"/>
    <property type="match status" value="1"/>
</dbReference>
<reference evidence="12 13" key="1">
    <citation type="submission" date="2020-08" db="EMBL/GenBank/DDBJ databases">
        <title>Genomic Encyclopedia of Type Strains, Phase III (KMG-III): the genomes of soil and plant-associated and newly described type strains.</title>
        <authorList>
            <person name="Whitman W."/>
        </authorList>
    </citation>
    <scope>NUCLEOTIDE SEQUENCE [LARGE SCALE GENOMIC DNA]</scope>
    <source>
        <strain evidence="12 13">CECT 3303</strain>
    </source>
</reference>
<sequence length="414" mass="43596">MPEAETTSAPPRPVAAASRQGFPLLRAWSRVWRYAAAGAAGAVAWTATAAEQVAGGLTEAQEDAVGAILVVDFLVGMAALGLLPLRRRRPPVAACLTAALCAVSVTGIGPAAVAIVSMATWRRRAWTVAAGVVFVAARAVCEGRYQSLLPPLEQGPSRAVVGALLDAGFFAAAVLTGHHVATRRELIASLHDRARTADREQALAARVARDAERNRIARDMHDVMAHRLSLVALHAGALAHRGDLDRERAASTARTIQTNAQLALTELRQVLGLLRADHDGPQPTLAELPALLADAREAGATVRLDTSGVRDEDLRALPETLSCTALRIVQEALTNARKHAPAEPVTVRLAGRRGTRLELEVRNRIGVAPGTAPPSAGLGLTGLAERVRLAGGELEYGERSDGSFAVLARLPWPA</sequence>
<evidence type="ECO:0000259" key="11">
    <source>
        <dbReference type="Pfam" id="PF07730"/>
    </source>
</evidence>
<dbReference type="Pfam" id="PF07730">
    <property type="entry name" value="HisKA_3"/>
    <property type="match status" value="1"/>
</dbReference>
<name>A0A841D842_PLAVE</name>
<evidence type="ECO:0000256" key="7">
    <source>
        <dbReference type="ARBA" id="ARBA00022840"/>
    </source>
</evidence>
<evidence type="ECO:0000256" key="9">
    <source>
        <dbReference type="SAM" id="Phobius"/>
    </source>
</evidence>
<dbReference type="Proteomes" id="UP000562352">
    <property type="component" value="Unassembled WGS sequence"/>
</dbReference>
<dbReference type="EC" id="2.7.13.3" evidence="2"/>
<dbReference type="CDD" id="cd16917">
    <property type="entry name" value="HATPase_UhpB-NarQ-NarX-like"/>
    <property type="match status" value="1"/>
</dbReference>
<keyword evidence="5" id="KW-0547">Nucleotide-binding</keyword>
<keyword evidence="3" id="KW-0597">Phosphoprotein</keyword>
<dbReference type="GO" id="GO:0016020">
    <property type="term" value="C:membrane"/>
    <property type="evidence" value="ECO:0007669"/>
    <property type="project" value="InterPro"/>
</dbReference>
<feature type="transmembrane region" description="Helical" evidence="9">
    <location>
        <begin position="64"/>
        <end position="85"/>
    </location>
</feature>
<evidence type="ECO:0000313" key="12">
    <source>
        <dbReference type="EMBL" id="MBB5964654.1"/>
    </source>
</evidence>
<evidence type="ECO:0000313" key="13">
    <source>
        <dbReference type="Proteomes" id="UP000562352"/>
    </source>
</evidence>
<dbReference type="Pfam" id="PF02518">
    <property type="entry name" value="HATPase_c"/>
    <property type="match status" value="1"/>
</dbReference>
<feature type="transmembrane region" description="Helical" evidence="9">
    <location>
        <begin position="92"/>
        <end position="119"/>
    </location>
</feature>
<dbReference type="GO" id="GO:0046983">
    <property type="term" value="F:protein dimerization activity"/>
    <property type="evidence" value="ECO:0007669"/>
    <property type="project" value="InterPro"/>
</dbReference>
<keyword evidence="13" id="KW-1185">Reference proteome</keyword>
<dbReference type="GO" id="GO:0005524">
    <property type="term" value="F:ATP binding"/>
    <property type="evidence" value="ECO:0007669"/>
    <property type="project" value="UniProtKB-KW"/>
</dbReference>
<keyword evidence="8" id="KW-0902">Two-component regulatory system</keyword>
<dbReference type="Gene3D" id="3.30.565.10">
    <property type="entry name" value="Histidine kinase-like ATPase, C-terminal domain"/>
    <property type="match status" value="1"/>
</dbReference>
<evidence type="ECO:0000256" key="2">
    <source>
        <dbReference type="ARBA" id="ARBA00012438"/>
    </source>
</evidence>
<comment type="caution">
    <text evidence="12">The sequence shown here is derived from an EMBL/GenBank/DDBJ whole genome shotgun (WGS) entry which is preliminary data.</text>
</comment>
<feature type="domain" description="Histidine kinase/HSP90-like ATPase" evidence="10">
    <location>
        <begin position="327"/>
        <end position="411"/>
    </location>
</feature>
<keyword evidence="9" id="KW-0472">Membrane</keyword>
<evidence type="ECO:0000256" key="1">
    <source>
        <dbReference type="ARBA" id="ARBA00000085"/>
    </source>
</evidence>
<dbReference type="InterPro" id="IPR003594">
    <property type="entry name" value="HATPase_dom"/>
</dbReference>
<keyword evidence="9" id="KW-1133">Transmembrane helix</keyword>
<evidence type="ECO:0000256" key="4">
    <source>
        <dbReference type="ARBA" id="ARBA00022679"/>
    </source>
</evidence>
<evidence type="ECO:0000259" key="10">
    <source>
        <dbReference type="Pfam" id="PF02518"/>
    </source>
</evidence>
<evidence type="ECO:0000256" key="3">
    <source>
        <dbReference type="ARBA" id="ARBA00022553"/>
    </source>
</evidence>
<dbReference type="GO" id="GO:0000155">
    <property type="term" value="F:phosphorelay sensor kinase activity"/>
    <property type="evidence" value="ECO:0007669"/>
    <property type="project" value="InterPro"/>
</dbReference>
<dbReference type="InterPro" id="IPR050482">
    <property type="entry name" value="Sensor_HK_TwoCompSys"/>
</dbReference>
<evidence type="ECO:0000256" key="5">
    <source>
        <dbReference type="ARBA" id="ARBA00022741"/>
    </source>
</evidence>
<protein>
    <recommendedName>
        <fullName evidence="2">histidine kinase</fullName>
        <ecNumber evidence="2">2.7.13.3</ecNumber>
    </recommendedName>
</protein>
<dbReference type="PANTHER" id="PTHR24421">
    <property type="entry name" value="NITRATE/NITRITE SENSOR PROTEIN NARX-RELATED"/>
    <property type="match status" value="1"/>
</dbReference>
<evidence type="ECO:0000256" key="6">
    <source>
        <dbReference type="ARBA" id="ARBA00022777"/>
    </source>
</evidence>
<keyword evidence="4" id="KW-0808">Transferase</keyword>
<keyword evidence="6 12" id="KW-0418">Kinase</keyword>
<dbReference type="InterPro" id="IPR036890">
    <property type="entry name" value="HATPase_C_sf"/>
</dbReference>
<gene>
    <name evidence="12" type="ORF">FHS22_003938</name>
</gene>
<evidence type="ECO:0000256" key="8">
    <source>
        <dbReference type="ARBA" id="ARBA00023012"/>
    </source>
</evidence>
<dbReference type="InterPro" id="IPR011712">
    <property type="entry name" value="Sig_transdc_His_kin_sub3_dim/P"/>
</dbReference>
<keyword evidence="9" id="KW-0812">Transmembrane</keyword>
<dbReference type="RefSeq" id="WP_221473843.1">
    <property type="nucleotide sequence ID" value="NZ_BAAAWZ010000001.1"/>
</dbReference>
<accession>A0A841D842</accession>
<feature type="domain" description="Signal transduction histidine kinase subgroup 3 dimerisation and phosphoacceptor" evidence="11">
    <location>
        <begin position="212"/>
        <end position="277"/>
    </location>
</feature>
<organism evidence="12 13">
    <name type="scientific">Planomonospora venezuelensis</name>
    <dbReference type="NCBI Taxonomy" id="1999"/>
    <lineage>
        <taxon>Bacteria</taxon>
        <taxon>Bacillati</taxon>
        <taxon>Actinomycetota</taxon>
        <taxon>Actinomycetes</taxon>
        <taxon>Streptosporangiales</taxon>
        <taxon>Streptosporangiaceae</taxon>
        <taxon>Planomonospora</taxon>
    </lineage>
</organism>